<dbReference type="Proteomes" id="UP000694620">
    <property type="component" value="Unassembled WGS sequence"/>
</dbReference>
<evidence type="ECO:0000256" key="1">
    <source>
        <dbReference type="ARBA" id="ARBA00004370"/>
    </source>
</evidence>
<organism evidence="7 8">
    <name type="scientific">Erpetoichthys calabaricus</name>
    <name type="common">Rope fish</name>
    <name type="synonym">Calamoichthys calabaricus</name>
    <dbReference type="NCBI Taxonomy" id="27687"/>
    <lineage>
        <taxon>Eukaryota</taxon>
        <taxon>Metazoa</taxon>
        <taxon>Chordata</taxon>
        <taxon>Craniata</taxon>
        <taxon>Vertebrata</taxon>
        <taxon>Euteleostomi</taxon>
        <taxon>Actinopterygii</taxon>
        <taxon>Polypteriformes</taxon>
        <taxon>Polypteridae</taxon>
        <taxon>Erpetoichthys</taxon>
    </lineage>
</organism>
<dbReference type="SUPFAM" id="SSF48726">
    <property type="entry name" value="Immunoglobulin"/>
    <property type="match status" value="1"/>
</dbReference>
<dbReference type="PANTHER" id="PTHR12080">
    <property type="entry name" value="SIGNALING LYMPHOCYTIC ACTIVATION MOLECULE"/>
    <property type="match status" value="1"/>
</dbReference>
<dbReference type="InterPro" id="IPR036179">
    <property type="entry name" value="Ig-like_dom_sf"/>
</dbReference>
<dbReference type="Gene3D" id="2.60.40.10">
    <property type="entry name" value="Immunoglobulins"/>
    <property type="match status" value="2"/>
</dbReference>
<keyword evidence="4" id="KW-0325">Glycoprotein</keyword>
<keyword evidence="8" id="KW-1185">Reference proteome</keyword>
<evidence type="ECO:0000256" key="3">
    <source>
        <dbReference type="ARBA" id="ARBA00023136"/>
    </source>
</evidence>
<dbReference type="Ensembl" id="ENSECRT00000027017.1">
    <property type="protein sequence ID" value="ENSECRP00000026464.1"/>
    <property type="gene ID" value="ENSECRG00000017894.1"/>
</dbReference>
<reference evidence="7" key="2">
    <citation type="submission" date="2025-09" db="UniProtKB">
        <authorList>
            <consortium name="Ensembl"/>
        </authorList>
    </citation>
    <scope>IDENTIFICATION</scope>
</reference>
<dbReference type="AlphaFoldDB" id="A0A8C4T344"/>
<keyword evidence="3 5" id="KW-0472">Membrane</keyword>
<reference evidence="7" key="1">
    <citation type="submission" date="2025-08" db="UniProtKB">
        <authorList>
            <consortium name="Ensembl"/>
        </authorList>
    </citation>
    <scope>IDENTIFICATION</scope>
</reference>
<sequence>MSTQKAPAPDWRERVQLNSNDWSLTIHKLRLEDSGEYKQVITTSRNQLPVYCVTLQVYEKIKEIVININRSEASGNNTCNIILLCNSNTHNQVSYSWIKPESFKGDTSRSQDGKLDLSLSREDKDIVFTCQASNPVDNINKSVQPWKECQHQNKRVSYLLLNIIRIFVGIMLLVLLAIIVNDCFWKRLVSSHKAGKT</sequence>
<evidence type="ECO:0000313" key="7">
    <source>
        <dbReference type="Ensembl" id="ENSECRP00000026464.1"/>
    </source>
</evidence>
<evidence type="ECO:0000256" key="2">
    <source>
        <dbReference type="ARBA" id="ARBA00022729"/>
    </source>
</evidence>
<keyword evidence="5" id="KW-1133">Transmembrane helix</keyword>
<accession>A0A8C4T344</accession>
<evidence type="ECO:0000256" key="4">
    <source>
        <dbReference type="ARBA" id="ARBA00023180"/>
    </source>
</evidence>
<name>A0A8C4T344_ERPCA</name>
<keyword evidence="2" id="KW-0732">Signal</keyword>
<dbReference type="PANTHER" id="PTHR12080:SF48">
    <property type="entry name" value="IMMUNOGLOBULIN SUBTYPE DOMAIN-CONTAINING PROTEIN"/>
    <property type="match status" value="1"/>
</dbReference>
<dbReference type="InterPro" id="IPR007110">
    <property type="entry name" value="Ig-like_dom"/>
</dbReference>
<keyword evidence="5" id="KW-0812">Transmembrane</keyword>
<comment type="subcellular location">
    <subcellularLocation>
        <location evidence="1">Membrane</location>
    </subcellularLocation>
</comment>
<dbReference type="GO" id="GO:0016020">
    <property type="term" value="C:membrane"/>
    <property type="evidence" value="ECO:0007669"/>
    <property type="project" value="UniProtKB-SubCell"/>
</dbReference>
<evidence type="ECO:0000256" key="5">
    <source>
        <dbReference type="SAM" id="Phobius"/>
    </source>
</evidence>
<dbReference type="InterPro" id="IPR015631">
    <property type="entry name" value="CD2/SLAM_rcpt"/>
</dbReference>
<protein>
    <recommendedName>
        <fullName evidence="6">Ig-like domain-containing protein</fullName>
    </recommendedName>
</protein>
<dbReference type="PROSITE" id="PS50835">
    <property type="entry name" value="IG_LIKE"/>
    <property type="match status" value="1"/>
</dbReference>
<feature type="transmembrane region" description="Helical" evidence="5">
    <location>
        <begin position="158"/>
        <end position="180"/>
    </location>
</feature>
<evidence type="ECO:0000313" key="8">
    <source>
        <dbReference type="Proteomes" id="UP000694620"/>
    </source>
</evidence>
<evidence type="ECO:0000259" key="6">
    <source>
        <dbReference type="PROSITE" id="PS50835"/>
    </source>
</evidence>
<feature type="domain" description="Ig-like" evidence="6">
    <location>
        <begin position="49"/>
        <end position="144"/>
    </location>
</feature>
<dbReference type="GeneTree" id="ENSGT01030000234540"/>
<dbReference type="InterPro" id="IPR013783">
    <property type="entry name" value="Ig-like_fold"/>
</dbReference>
<proteinExistence type="predicted"/>